<organism evidence="2 3">
    <name type="scientific">Trichostrongylus colubriformis</name>
    <name type="common">Black scour worm</name>
    <dbReference type="NCBI Taxonomy" id="6319"/>
    <lineage>
        <taxon>Eukaryota</taxon>
        <taxon>Metazoa</taxon>
        <taxon>Ecdysozoa</taxon>
        <taxon>Nematoda</taxon>
        <taxon>Chromadorea</taxon>
        <taxon>Rhabditida</taxon>
        <taxon>Rhabditina</taxon>
        <taxon>Rhabditomorpha</taxon>
        <taxon>Strongyloidea</taxon>
        <taxon>Trichostrongylidae</taxon>
        <taxon>Trichostrongylus</taxon>
    </lineage>
</organism>
<sequence length="251" mass="28998">IAAISSREDLLRPQSILSRPQQYEEPLYVKPAIRSARTAPTSTSPRLRNKKIRDGKYYRTNSAVEYTKYEREEELHPPSRSDSLDSGSLRIQRYIRVPRWRPPLRSYPYYDKIRGEADRQRFGMACGRGEPLKTWPPPVTERAPHPPSQILNARALNVQKHDDSSPELPSKYFSTEFRELYPIARRLSRRQTKSPVYRYGSSVPPALYDYDVWACRQDRRSLMTHAAILALVLFSVAFVISAGVILVFTVT</sequence>
<evidence type="ECO:0000313" key="2">
    <source>
        <dbReference type="EMBL" id="KAK5964155.1"/>
    </source>
</evidence>
<proteinExistence type="predicted"/>
<keyword evidence="1" id="KW-0472">Membrane</keyword>
<keyword evidence="1" id="KW-1133">Transmembrane helix</keyword>
<name>A0AAN8EN75_TRICO</name>
<feature type="non-terminal residue" evidence="2">
    <location>
        <position position="1"/>
    </location>
</feature>
<feature type="transmembrane region" description="Helical" evidence="1">
    <location>
        <begin position="226"/>
        <end position="250"/>
    </location>
</feature>
<dbReference type="EMBL" id="WIXE01026146">
    <property type="protein sequence ID" value="KAK5964155.1"/>
    <property type="molecule type" value="Genomic_DNA"/>
</dbReference>
<evidence type="ECO:0000313" key="3">
    <source>
        <dbReference type="Proteomes" id="UP001331761"/>
    </source>
</evidence>
<gene>
    <name evidence="2" type="ORF">GCK32_009982</name>
</gene>
<dbReference type="AlphaFoldDB" id="A0AAN8EN75"/>
<dbReference type="Proteomes" id="UP001331761">
    <property type="component" value="Unassembled WGS sequence"/>
</dbReference>
<keyword evidence="3" id="KW-1185">Reference proteome</keyword>
<reference evidence="2 3" key="1">
    <citation type="submission" date="2019-10" db="EMBL/GenBank/DDBJ databases">
        <title>Assembly and Annotation for the nematode Trichostrongylus colubriformis.</title>
        <authorList>
            <person name="Martin J."/>
        </authorList>
    </citation>
    <scope>NUCLEOTIDE SEQUENCE [LARGE SCALE GENOMIC DNA]</scope>
    <source>
        <strain evidence="2">G859</strain>
        <tissue evidence="2">Whole worm</tissue>
    </source>
</reference>
<evidence type="ECO:0000256" key="1">
    <source>
        <dbReference type="SAM" id="Phobius"/>
    </source>
</evidence>
<keyword evidence="1" id="KW-0812">Transmembrane</keyword>
<accession>A0AAN8EN75</accession>
<protein>
    <submittedName>
        <fullName evidence="2">Uncharacterized protein</fullName>
    </submittedName>
</protein>
<comment type="caution">
    <text evidence="2">The sequence shown here is derived from an EMBL/GenBank/DDBJ whole genome shotgun (WGS) entry which is preliminary data.</text>
</comment>